<dbReference type="EMBL" id="SDMP01000007">
    <property type="protein sequence ID" value="RYR47402.1"/>
    <property type="molecule type" value="Genomic_DNA"/>
</dbReference>
<evidence type="ECO:0000313" key="3">
    <source>
        <dbReference type="Proteomes" id="UP000289738"/>
    </source>
</evidence>
<comment type="caution">
    <text evidence="2">The sequence shown here is derived from an EMBL/GenBank/DDBJ whole genome shotgun (WGS) entry which is preliminary data.</text>
</comment>
<organism evidence="2 3">
    <name type="scientific">Arachis hypogaea</name>
    <name type="common">Peanut</name>
    <dbReference type="NCBI Taxonomy" id="3818"/>
    <lineage>
        <taxon>Eukaryota</taxon>
        <taxon>Viridiplantae</taxon>
        <taxon>Streptophyta</taxon>
        <taxon>Embryophyta</taxon>
        <taxon>Tracheophyta</taxon>
        <taxon>Spermatophyta</taxon>
        <taxon>Magnoliopsida</taxon>
        <taxon>eudicotyledons</taxon>
        <taxon>Gunneridae</taxon>
        <taxon>Pentapetalae</taxon>
        <taxon>rosids</taxon>
        <taxon>fabids</taxon>
        <taxon>Fabales</taxon>
        <taxon>Fabaceae</taxon>
        <taxon>Papilionoideae</taxon>
        <taxon>50 kb inversion clade</taxon>
        <taxon>dalbergioids sensu lato</taxon>
        <taxon>Dalbergieae</taxon>
        <taxon>Pterocarpus clade</taxon>
        <taxon>Arachis</taxon>
    </lineage>
</organism>
<dbReference type="Pfam" id="PF10536">
    <property type="entry name" value="PMD"/>
    <property type="match status" value="2"/>
</dbReference>
<accession>A0A445C8Y4</accession>
<sequence length="135" mass="15375">MWHLIVDQALPTTRFYHISGVGEIRGHSTLLSALVEMWRLKTHSFVLPTGKVTVTLEDVLHILGLLIDGEIVTDKPTTYAQTKDLPLLQSFEQIGTYSWGFAILVHLYRSLCHASLYDCKEMDGSLDLLFVWAWE</sequence>
<gene>
    <name evidence="2" type="ORF">Ahy_A07g033329</name>
</gene>
<dbReference type="Proteomes" id="UP000289738">
    <property type="component" value="Chromosome A07"/>
</dbReference>
<feature type="domain" description="Aminotransferase-like plant mobile" evidence="1">
    <location>
        <begin position="23"/>
        <end position="77"/>
    </location>
</feature>
<dbReference type="InterPro" id="IPR044824">
    <property type="entry name" value="MAIN-like"/>
</dbReference>
<dbReference type="PANTHER" id="PTHR46033:SF1">
    <property type="entry name" value="PROTEIN MAIN-LIKE 2"/>
    <property type="match status" value="1"/>
</dbReference>
<protein>
    <recommendedName>
        <fullName evidence="1">Aminotransferase-like plant mobile domain-containing protein</fullName>
    </recommendedName>
</protein>
<keyword evidence="3" id="KW-1185">Reference proteome</keyword>
<evidence type="ECO:0000259" key="1">
    <source>
        <dbReference type="Pfam" id="PF10536"/>
    </source>
</evidence>
<dbReference type="InterPro" id="IPR019557">
    <property type="entry name" value="AminoTfrase-like_pln_mobile"/>
</dbReference>
<name>A0A445C8Y4_ARAHY</name>
<proteinExistence type="predicted"/>
<reference evidence="2 3" key="1">
    <citation type="submission" date="2019-01" db="EMBL/GenBank/DDBJ databases">
        <title>Sequencing of cultivated peanut Arachis hypogaea provides insights into genome evolution and oil improvement.</title>
        <authorList>
            <person name="Chen X."/>
        </authorList>
    </citation>
    <scope>NUCLEOTIDE SEQUENCE [LARGE SCALE GENOMIC DNA]</scope>
    <source>
        <strain evidence="3">cv. Fuhuasheng</strain>
        <tissue evidence="2">Leaves</tissue>
    </source>
</reference>
<evidence type="ECO:0000313" key="2">
    <source>
        <dbReference type="EMBL" id="RYR47402.1"/>
    </source>
</evidence>
<dbReference type="PANTHER" id="PTHR46033">
    <property type="entry name" value="PROTEIN MAIN-LIKE 2"/>
    <property type="match status" value="1"/>
</dbReference>
<dbReference type="GO" id="GO:0010073">
    <property type="term" value="P:meristem maintenance"/>
    <property type="evidence" value="ECO:0007669"/>
    <property type="project" value="InterPro"/>
</dbReference>
<dbReference type="AlphaFoldDB" id="A0A445C8Y4"/>
<feature type="domain" description="Aminotransferase-like plant mobile" evidence="1">
    <location>
        <begin position="82"/>
        <end position="135"/>
    </location>
</feature>